<name>A0A0A9BCT2_ARUDO</name>
<feature type="region of interest" description="Disordered" evidence="1">
    <location>
        <begin position="1"/>
        <end position="28"/>
    </location>
</feature>
<accession>A0A0A9BCT2</accession>
<reference evidence="2" key="1">
    <citation type="submission" date="2014-09" db="EMBL/GenBank/DDBJ databases">
        <authorList>
            <person name="Magalhaes I.L.F."/>
            <person name="Oliveira U."/>
            <person name="Santos F.R."/>
            <person name="Vidigal T.H.D.A."/>
            <person name="Brescovit A.D."/>
            <person name="Santos A.J."/>
        </authorList>
    </citation>
    <scope>NUCLEOTIDE SEQUENCE</scope>
    <source>
        <tissue evidence="2">Shoot tissue taken approximately 20 cm above the soil surface</tissue>
    </source>
</reference>
<dbReference type="AlphaFoldDB" id="A0A0A9BCT2"/>
<protein>
    <submittedName>
        <fullName evidence="2">Uncharacterized protein</fullName>
    </submittedName>
</protein>
<organism evidence="2">
    <name type="scientific">Arundo donax</name>
    <name type="common">Giant reed</name>
    <name type="synonym">Donax arundinaceus</name>
    <dbReference type="NCBI Taxonomy" id="35708"/>
    <lineage>
        <taxon>Eukaryota</taxon>
        <taxon>Viridiplantae</taxon>
        <taxon>Streptophyta</taxon>
        <taxon>Embryophyta</taxon>
        <taxon>Tracheophyta</taxon>
        <taxon>Spermatophyta</taxon>
        <taxon>Magnoliopsida</taxon>
        <taxon>Liliopsida</taxon>
        <taxon>Poales</taxon>
        <taxon>Poaceae</taxon>
        <taxon>PACMAD clade</taxon>
        <taxon>Arundinoideae</taxon>
        <taxon>Arundineae</taxon>
        <taxon>Arundo</taxon>
    </lineage>
</organism>
<evidence type="ECO:0000256" key="1">
    <source>
        <dbReference type="SAM" id="MobiDB-lite"/>
    </source>
</evidence>
<reference evidence="2" key="2">
    <citation type="journal article" date="2015" name="Data Brief">
        <title>Shoot transcriptome of the giant reed, Arundo donax.</title>
        <authorList>
            <person name="Barrero R.A."/>
            <person name="Guerrero F.D."/>
            <person name="Moolhuijzen P."/>
            <person name="Goolsby J.A."/>
            <person name="Tidwell J."/>
            <person name="Bellgard S.E."/>
            <person name="Bellgard M.I."/>
        </authorList>
    </citation>
    <scope>NUCLEOTIDE SEQUENCE</scope>
    <source>
        <tissue evidence="2">Shoot tissue taken approximately 20 cm above the soil surface</tissue>
    </source>
</reference>
<evidence type="ECO:0000313" key="2">
    <source>
        <dbReference type="EMBL" id="JAD59983.1"/>
    </source>
</evidence>
<sequence length="39" mass="4017">MYPPSVGPSCHRQTASRLPLSRDKHGVGGTLPGCLAVGL</sequence>
<proteinExistence type="predicted"/>
<dbReference type="EMBL" id="GBRH01237912">
    <property type="protein sequence ID" value="JAD59983.1"/>
    <property type="molecule type" value="Transcribed_RNA"/>
</dbReference>